<dbReference type="STRING" id="59925.EU91_1536"/>
<evidence type="ECO:0008006" key="3">
    <source>
        <dbReference type="Google" id="ProtNLM"/>
    </source>
</evidence>
<name>A0A0A1Z7F1_PROMR</name>
<comment type="caution">
    <text evidence="1">The sequence shown here is derived from an EMBL/GenBank/DDBJ whole genome shotgun (WGS) entry which is preliminary data.</text>
</comment>
<dbReference type="Proteomes" id="UP000030598">
    <property type="component" value="Unassembled WGS sequence"/>
</dbReference>
<dbReference type="Pfam" id="PF07799">
    <property type="entry name" value="DUF1643"/>
    <property type="match status" value="1"/>
</dbReference>
<dbReference type="eggNOG" id="COG4333">
    <property type="taxonomic scope" value="Bacteria"/>
</dbReference>
<reference evidence="2" key="1">
    <citation type="journal article" date="2014" name="Sci. Data">
        <title>Genomes of diverse isolates of the marine cyanobacterium Prochlorococcus.</title>
        <authorList>
            <person name="Biller S."/>
            <person name="Berube P."/>
            <person name="Thompson J."/>
            <person name="Kelly L."/>
            <person name="Roggensack S."/>
            <person name="Awad L."/>
            <person name="Roache-Johnson K."/>
            <person name="Ding H."/>
            <person name="Giovannoni S.J."/>
            <person name="Moore L.R."/>
            <person name="Chisholm S.W."/>
        </authorList>
    </citation>
    <scope>NUCLEOTIDE SEQUENCE [LARGE SCALE GENOMIC DNA]</scope>
    <source>
        <strain evidence="2">GP2</strain>
    </source>
</reference>
<dbReference type="AlphaFoldDB" id="A0A0A1Z7F1"/>
<gene>
    <name evidence="1" type="ORF">EU91_1536</name>
</gene>
<protein>
    <recommendedName>
        <fullName evidence="3">DUF1643 domain-containing protein</fullName>
    </recommendedName>
</protein>
<evidence type="ECO:0000313" key="2">
    <source>
        <dbReference type="Proteomes" id="UP000030598"/>
    </source>
</evidence>
<proteinExistence type="predicted"/>
<sequence>MKNLFLERNCLISANKIYRWSLSYKISKSKKEIIFIGLNPSLSDTVFLDNTTKKIIKISKNNNYGKVKLINLFALISSNPGRLFNHKNPVGYLNNNHIYKNLKHWSENKNCDLWLGWGNKGKFLNRNKRILKKIMQYNSIRKNNFDNPLGPLLIKKTIKDNPIHPLYCSDNSILKAVKTI</sequence>
<accession>A0A0A1Z7F1</accession>
<organism evidence="1 2">
    <name type="scientific">Prochlorococcus marinus str. GP2</name>
    <dbReference type="NCBI Taxonomy" id="59925"/>
    <lineage>
        <taxon>Bacteria</taxon>
        <taxon>Bacillati</taxon>
        <taxon>Cyanobacteriota</taxon>
        <taxon>Cyanophyceae</taxon>
        <taxon>Synechococcales</taxon>
        <taxon>Prochlorococcaceae</taxon>
        <taxon>Prochlorococcus</taxon>
    </lineage>
</organism>
<dbReference type="InterPro" id="IPR012441">
    <property type="entry name" value="DUF1643"/>
</dbReference>
<dbReference type="EMBL" id="JNAH01000008">
    <property type="protein sequence ID" value="KGF85435.1"/>
    <property type="molecule type" value="Genomic_DNA"/>
</dbReference>
<dbReference type="OrthoDB" id="9807577at2"/>
<evidence type="ECO:0000313" key="1">
    <source>
        <dbReference type="EMBL" id="KGF85435.1"/>
    </source>
</evidence>
<dbReference type="RefSeq" id="WP_032524946.1">
    <property type="nucleotide sequence ID" value="NZ_CP138934.1"/>
</dbReference>